<dbReference type="AlphaFoldDB" id="A0A0B5ESZ7"/>
<gene>
    <name evidence="1" type="ORF">SLNWT_5562</name>
</gene>
<reference evidence="1 2" key="1">
    <citation type="submission" date="2015-01" db="EMBL/GenBank/DDBJ databases">
        <title>Enhanced salinomycin production by adjusting the supply of polyketide extender units in Streptomyce albus DSM 41398.</title>
        <authorList>
            <person name="Lu C."/>
        </authorList>
    </citation>
    <scope>NUCLEOTIDE SEQUENCE [LARGE SCALE GENOMIC DNA]</scope>
    <source>
        <strain evidence="2">ATCC 21838 / DSM 41398 / FERM P-419 / JCM 4703 / NBRC 107858</strain>
    </source>
</reference>
<evidence type="ECO:0000313" key="1">
    <source>
        <dbReference type="EMBL" id="AJE85938.1"/>
    </source>
</evidence>
<sequence>MSSTSSASGKTRPADVVNEEIRALWMRAEGQLTVEQRQQYQELVTEWAEAVREEIVKAA</sequence>
<dbReference type="EMBL" id="CP010519">
    <property type="protein sequence ID" value="AJE85938.1"/>
    <property type="molecule type" value="Genomic_DNA"/>
</dbReference>
<proteinExistence type="predicted"/>
<keyword evidence="2" id="KW-1185">Reference proteome</keyword>
<name>A0A0B5ESZ7_STRA4</name>
<protein>
    <submittedName>
        <fullName evidence="1">Uncharacterized protein</fullName>
    </submittedName>
</protein>
<dbReference type="KEGG" id="sals:SLNWT_5562"/>
<evidence type="ECO:0000313" key="2">
    <source>
        <dbReference type="Proteomes" id="UP000031523"/>
    </source>
</evidence>
<organism evidence="1 2">
    <name type="scientific">Streptomyces albus (strain ATCC 21838 / DSM 41398 / FERM P-419 / JCM 4703 / NBRC 107858)</name>
    <dbReference type="NCBI Taxonomy" id="1081613"/>
    <lineage>
        <taxon>Bacteria</taxon>
        <taxon>Bacillati</taxon>
        <taxon>Actinomycetota</taxon>
        <taxon>Actinomycetes</taxon>
        <taxon>Kitasatosporales</taxon>
        <taxon>Streptomycetaceae</taxon>
        <taxon>Streptomyces</taxon>
    </lineage>
</organism>
<accession>A0A0B5ESZ7</accession>
<dbReference type="Proteomes" id="UP000031523">
    <property type="component" value="Chromosome"/>
</dbReference>